<dbReference type="GO" id="GO:0009986">
    <property type="term" value="C:cell surface"/>
    <property type="evidence" value="ECO:0007669"/>
    <property type="project" value="TreeGrafter"/>
</dbReference>
<evidence type="ECO:0000256" key="6">
    <source>
        <dbReference type="PROSITE-ProRule" id="PRU00479"/>
    </source>
</evidence>
<reference evidence="8" key="3">
    <citation type="submission" date="2025-09" db="UniProtKB">
        <authorList>
            <consortium name="Ensembl"/>
        </authorList>
    </citation>
    <scope>IDENTIFICATION</scope>
</reference>
<dbReference type="PRINTS" id="PR00013">
    <property type="entry name" value="FNTYPEII"/>
</dbReference>
<dbReference type="InterPro" id="IPR036943">
    <property type="entry name" value="FN_type2_sf"/>
</dbReference>
<evidence type="ECO:0000256" key="5">
    <source>
        <dbReference type="ARBA" id="ARBA00023157"/>
    </source>
</evidence>
<comment type="similarity">
    <text evidence="2">Belongs to the seminal plasma protein family.</text>
</comment>
<keyword evidence="4" id="KW-0677">Repeat</keyword>
<dbReference type="AlphaFoldDB" id="A0AAY4A8L1"/>
<sequence>MVCQTLGALHVYGSLHILTATPLSGSNAVLLLMSSDNVTVNGNARGAACVFPFLYRGTPTYSCTAVNYDKLWCSTTPNYDQDRLWGECLSYACVFPFLYRGTPTYSCTAVNYDRLWCSTTPNYDQDRLWGECLSYGERSDDTLPPL</sequence>
<accession>A0AAY4A8L1</accession>
<evidence type="ECO:0000256" key="3">
    <source>
        <dbReference type="ARBA" id="ARBA00022525"/>
    </source>
</evidence>
<dbReference type="PROSITE" id="PS51092">
    <property type="entry name" value="FN2_2"/>
    <property type="match status" value="2"/>
</dbReference>
<evidence type="ECO:0000259" key="7">
    <source>
        <dbReference type="PROSITE" id="PS51092"/>
    </source>
</evidence>
<evidence type="ECO:0000256" key="4">
    <source>
        <dbReference type="ARBA" id="ARBA00022737"/>
    </source>
</evidence>
<dbReference type="InterPro" id="IPR013806">
    <property type="entry name" value="Kringle-like"/>
</dbReference>
<dbReference type="Proteomes" id="UP000694580">
    <property type="component" value="Chromosome 3"/>
</dbReference>
<dbReference type="FunFam" id="2.10.10.10:FF:000009">
    <property type="entry name" value="Epididymal sperm-binding protein 1"/>
    <property type="match status" value="1"/>
</dbReference>
<evidence type="ECO:0000256" key="1">
    <source>
        <dbReference type="ARBA" id="ARBA00004613"/>
    </source>
</evidence>
<keyword evidence="3" id="KW-0964">Secreted</keyword>
<keyword evidence="5" id="KW-1015">Disulfide bond</keyword>
<evidence type="ECO:0000313" key="9">
    <source>
        <dbReference type="Proteomes" id="UP000694580"/>
    </source>
</evidence>
<evidence type="ECO:0000313" key="8">
    <source>
        <dbReference type="Ensembl" id="ENSDCDP00010005317.1"/>
    </source>
</evidence>
<dbReference type="GO" id="GO:0008201">
    <property type="term" value="F:heparin binding"/>
    <property type="evidence" value="ECO:0007669"/>
    <property type="project" value="TreeGrafter"/>
</dbReference>
<dbReference type="PANTHER" id="PTHR22918:SF1">
    <property type="entry name" value="FIBRONECTIN TYPE-II DOMAIN-CONTAINING PROTEIN"/>
    <property type="match status" value="1"/>
</dbReference>
<evidence type="ECO:0000256" key="2">
    <source>
        <dbReference type="ARBA" id="ARBA00010011"/>
    </source>
</evidence>
<comment type="caution">
    <text evidence="6">Lacks conserved residue(s) required for the propagation of feature annotation.</text>
</comment>
<feature type="domain" description="Fibronectin type-II" evidence="7">
    <location>
        <begin position="88"/>
        <end position="134"/>
    </location>
</feature>
<dbReference type="SMART" id="SM00059">
    <property type="entry name" value="FN2"/>
    <property type="match status" value="2"/>
</dbReference>
<dbReference type="Pfam" id="PF00040">
    <property type="entry name" value="fn2"/>
    <property type="match status" value="2"/>
</dbReference>
<dbReference type="GeneTree" id="ENSGT01000000214845"/>
<reference evidence="8" key="2">
    <citation type="submission" date="2025-08" db="UniProtKB">
        <authorList>
            <consortium name="Ensembl"/>
        </authorList>
    </citation>
    <scope>IDENTIFICATION</scope>
</reference>
<proteinExistence type="inferred from homology"/>
<dbReference type="SUPFAM" id="SSF57440">
    <property type="entry name" value="Kringle-like"/>
    <property type="match status" value="2"/>
</dbReference>
<feature type="domain" description="Fibronectin type-II" evidence="7">
    <location>
        <begin position="44"/>
        <end position="90"/>
    </location>
</feature>
<reference evidence="8 9" key="1">
    <citation type="submission" date="2020-06" db="EMBL/GenBank/DDBJ databases">
        <authorList>
            <consortium name="Wellcome Sanger Institute Data Sharing"/>
        </authorList>
    </citation>
    <scope>NUCLEOTIDE SEQUENCE [LARGE SCALE GENOMIC DNA]</scope>
</reference>
<dbReference type="InterPro" id="IPR000562">
    <property type="entry name" value="FN_type2_dom"/>
</dbReference>
<dbReference type="PANTHER" id="PTHR22918">
    <property type="entry name" value="SEMINAL PLASMA PROTEIN"/>
    <property type="match status" value="1"/>
</dbReference>
<dbReference type="InterPro" id="IPR051666">
    <property type="entry name" value="SP_Capacitation_Regulator"/>
</dbReference>
<organism evidence="8 9">
    <name type="scientific">Denticeps clupeoides</name>
    <name type="common">denticle herring</name>
    <dbReference type="NCBI Taxonomy" id="299321"/>
    <lineage>
        <taxon>Eukaryota</taxon>
        <taxon>Metazoa</taxon>
        <taxon>Chordata</taxon>
        <taxon>Craniata</taxon>
        <taxon>Vertebrata</taxon>
        <taxon>Euteleostomi</taxon>
        <taxon>Actinopterygii</taxon>
        <taxon>Neopterygii</taxon>
        <taxon>Teleostei</taxon>
        <taxon>Clupei</taxon>
        <taxon>Clupeiformes</taxon>
        <taxon>Denticipitoidei</taxon>
        <taxon>Denticipitidae</taxon>
        <taxon>Denticeps</taxon>
    </lineage>
</organism>
<keyword evidence="9" id="KW-1185">Reference proteome</keyword>
<dbReference type="GO" id="GO:0005576">
    <property type="term" value="C:extracellular region"/>
    <property type="evidence" value="ECO:0007669"/>
    <property type="project" value="UniProtKB-SubCell"/>
</dbReference>
<dbReference type="Ensembl" id="ENSDCDT00010005504.1">
    <property type="protein sequence ID" value="ENSDCDP00010005317.1"/>
    <property type="gene ID" value="ENSDCDG00010002333.1"/>
</dbReference>
<dbReference type="Gene3D" id="2.10.10.10">
    <property type="entry name" value="Fibronectin, type II, collagen-binding"/>
    <property type="match status" value="2"/>
</dbReference>
<name>A0AAY4A8L1_9TELE</name>
<comment type="subcellular location">
    <subcellularLocation>
        <location evidence="1">Secreted</location>
    </subcellularLocation>
</comment>
<dbReference type="CDD" id="cd00062">
    <property type="entry name" value="FN2"/>
    <property type="match status" value="2"/>
</dbReference>
<protein>
    <recommendedName>
        <fullName evidence="7">Fibronectin type-II domain-containing protein</fullName>
    </recommendedName>
</protein>